<evidence type="ECO:0000256" key="8">
    <source>
        <dbReference type="ARBA" id="ARBA00034015"/>
    </source>
</evidence>
<evidence type="ECO:0000256" key="5">
    <source>
        <dbReference type="ARBA" id="ARBA00022801"/>
    </source>
</evidence>
<dbReference type="HOGENOM" id="CLU_092103_0_0_1"/>
<keyword evidence="6" id="KW-1015">Disulfide bond</keyword>
<dbReference type="InterPro" id="IPR016191">
    <property type="entry name" value="Ribonuclease/ribotoxin"/>
</dbReference>
<reference evidence="9 10" key="1">
    <citation type="journal article" date="2008" name="PLoS Genet.">
        <title>Genomic islands in the pathogenic filamentous fungus Aspergillus fumigatus.</title>
        <authorList>
            <person name="Fedorova N.D."/>
            <person name="Khaldi N."/>
            <person name="Joardar V.S."/>
            <person name="Maiti R."/>
            <person name="Amedeo P."/>
            <person name="Anderson M.J."/>
            <person name="Crabtree J."/>
            <person name="Silva J.C."/>
            <person name="Badger J.H."/>
            <person name="Albarraq A."/>
            <person name="Angiuoli S."/>
            <person name="Bussey H."/>
            <person name="Bowyer P."/>
            <person name="Cotty P.J."/>
            <person name="Dyer P.S."/>
            <person name="Egan A."/>
            <person name="Galens K."/>
            <person name="Fraser-Liggett C.M."/>
            <person name="Haas B.J."/>
            <person name="Inman J.M."/>
            <person name="Kent R."/>
            <person name="Lemieux S."/>
            <person name="Malavazi I."/>
            <person name="Orvis J."/>
            <person name="Roemer T."/>
            <person name="Ronning C.M."/>
            <person name="Sundaram J.P."/>
            <person name="Sutton G."/>
            <person name="Turner G."/>
            <person name="Venter J.C."/>
            <person name="White O.R."/>
            <person name="Whitty B.R."/>
            <person name="Youngman P."/>
            <person name="Wolfe K.H."/>
            <person name="Goldman G.H."/>
            <person name="Wortman J.R."/>
            <person name="Jiang B."/>
            <person name="Denning D.W."/>
            <person name="Nierman W.C."/>
        </authorList>
    </citation>
    <scope>NUCLEOTIDE SEQUENCE [LARGE SCALE GENOMIC DNA]</scope>
    <source>
        <strain evidence="10">CBS 144.89 / FGSC A1163 / CEA10</strain>
    </source>
</reference>
<gene>
    <name evidence="9" type="ORF">AFUB_079800</name>
</gene>
<dbReference type="Gene3D" id="3.10.450.30">
    <property type="entry name" value="Microbial ribonucleases"/>
    <property type="match status" value="1"/>
</dbReference>
<dbReference type="OrthoDB" id="5425539at2759"/>
<evidence type="ECO:0000256" key="1">
    <source>
        <dbReference type="ARBA" id="ARBA00009006"/>
    </source>
</evidence>
<dbReference type="VEuPathDB" id="FungiDB:AFUB_079800"/>
<keyword evidence="10" id="KW-1185">Reference proteome</keyword>
<keyword evidence="4" id="KW-0255">Endonuclease</keyword>
<dbReference type="Pfam" id="PF00545">
    <property type="entry name" value="Ribonuclease"/>
    <property type="match status" value="1"/>
</dbReference>
<evidence type="ECO:0000313" key="10">
    <source>
        <dbReference type="Proteomes" id="UP000001699"/>
    </source>
</evidence>
<evidence type="ECO:0000256" key="3">
    <source>
        <dbReference type="ARBA" id="ARBA00022722"/>
    </source>
</evidence>
<keyword evidence="5 9" id="KW-0378">Hydrolase</keyword>
<dbReference type="SUPFAM" id="SSF53933">
    <property type="entry name" value="Microbial ribonucleases"/>
    <property type="match status" value="1"/>
</dbReference>
<dbReference type="Proteomes" id="UP000001699">
    <property type="component" value="Unassembled WGS sequence"/>
</dbReference>
<keyword evidence="3" id="KW-0540">Nuclease</keyword>
<dbReference type="EMBL" id="DS499599">
    <property type="protein sequence ID" value="EDP49946.1"/>
    <property type="molecule type" value="Genomic_DNA"/>
</dbReference>
<evidence type="ECO:0000256" key="6">
    <source>
        <dbReference type="ARBA" id="ARBA00023157"/>
    </source>
</evidence>
<comment type="catalytic activity">
    <reaction evidence="8">
        <text>[RNA] containing guanosine + H2O = an [RNA fragment]-3'-guanosine-3'-phosphate + a 5'-hydroxy-ribonucleotide-3'-[RNA fragment].</text>
        <dbReference type="EC" id="4.6.1.24"/>
    </reaction>
</comment>
<dbReference type="AlphaFoldDB" id="B0Y965"/>
<dbReference type="GO" id="GO:0046589">
    <property type="term" value="F:ribonuclease T1 activity"/>
    <property type="evidence" value="ECO:0007669"/>
    <property type="project" value="UniProtKB-EC"/>
</dbReference>
<evidence type="ECO:0000256" key="7">
    <source>
        <dbReference type="ARBA" id="ARBA00023239"/>
    </source>
</evidence>
<organism evidence="9 10">
    <name type="scientific">Aspergillus fumigatus (strain CBS 144.89 / FGSC A1163 / CEA10)</name>
    <name type="common">Neosartorya fumigata</name>
    <dbReference type="NCBI Taxonomy" id="451804"/>
    <lineage>
        <taxon>Eukaryota</taxon>
        <taxon>Fungi</taxon>
        <taxon>Dikarya</taxon>
        <taxon>Ascomycota</taxon>
        <taxon>Pezizomycotina</taxon>
        <taxon>Eurotiomycetes</taxon>
        <taxon>Eurotiomycetidae</taxon>
        <taxon>Eurotiales</taxon>
        <taxon>Aspergillaceae</taxon>
        <taxon>Aspergillus</taxon>
        <taxon>Aspergillus subgen. Fumigati</taxon>
    </lineage>
</organism>
<evidence type="ECO:0000313" key="9">
    <source>
        <dbReference type="EMBL" id="EDP49946.1"/>
    </source>
</evidence>
<dbReference type="GO" id="GO:0003723">
    <property type="term" value="F:RNA binding"/>
    <property type="evidence" value="ECO:0007669"/>
    <property type="project" value="InterPro"/>
</dbReference>
<comment type="similarity">
    <text evidence="1">Belongs to the ribonuclease N1/T1 family.</text>
</comment>
<evidence type="ECO:0000256" key="2">
    <source>
        <dbReference type="ARBA" id="ARBA00012549"/>
    </source>
</evidence>
<name>B0Y965_ASPFC</name>
<dbReference type="PANTHER" id="PTHR42104">
    <property type="entry name" value="EXTRACELLULAR GUANYL-SPECIFIC RIBONUCLEASE RNTA (AFU_ORTHOLOGUE AFUA_4G03230)"/>
    <property type="match status" value="1"/>
</dbReference>
<proteinExistence type="inferred from homology"/>
<dbReference type="GO" id="GO:0016787">
    <property type="term" value="F:hydrolase activity"/>
    <property type="evidence" value="ECO:0007669"/>
    <property type="project" value="UniProtKB-KW"/>
</dbReference>
<accession>B0Y965</accession>
<protein>
    <recommendedName>
        <fullName evidence="2">ribonuclease T1</fullName>
        <ecNumber evidence="2">4.6.1.24</ecNumber>
    </recommendedName>
</protein>
<evidence type="ECO:0000256" key="4">
    <source>
        <dbReference type="ARBA" id="ARBA00022759"/>
    </source>
</evidence>
<keyword evidence="7" id="KW-0456">Lyase</keyword>
<sequence length="264" mass="29003">MGLKLRWGEQSDAQTESATGVELTSKGFSIKTHPVGKSAYGHVLWVHAATRLPSKIPAFEVNRKTLSYNPKMPSFFRSLALYALLAGALVAQVTNAYPQPALVRSEDAAIPHDTITTEPISMVRSIEDDGDLYQRSKPLKIAKEPTKSYSCPATNNYGSNTYTSGQLKAAFVKAAQYANDGKQIGDRHYPHTFGNGEKLPFPCGRSTMEFPLDRDHPGTVYSGQSVKNLPDRIVFEFKDGKKEAKAKFCGVMRHGNNGDFVNCP</sequence>
<dbReference type="EC" id="4.6.1.24" evidence="2"/>
<dbReference type="PANTHER" id="PTHR42104:SF1">
    <property type="entry name" value="EXTRACELLULAR GUANYL-SPECIFIC RIBONUCLEASE RNTA (AFU_ORTHOLOGUE AFUA_4G03230)"/>
    <property type="match status" value="1"/>
</dbReference>
<dbReference type="InterPro" id="IPR000026">
    <property type="entry name" value="N1-like"/>
</dbReference>